<sequence>MVMSAAMLKTQIIWRESSSAVQEGLKRVRSQVMARYSRCNVGWGATVAGWGKRVAAPMRADLIGSQAK</sequence>
<proteinExistence type="predicted"/>
<evidence type="ECO:0000313" key="2">
    <source>
        <dbReference type="Proteomes" id="UP000064912"/>
    </source>
</evidence>
<name>A0A0D6AYT7_RHOSU</name>
<evidence type="ECO:0000313" key="1">
    <source>
        <dbReference type="EMBL" id="BAQ67780.1"/>
    </source>
</evidence>
<dbReference type="EMBL" id="AP014800">
    <property type="protein sequence ID" value="BAQ67780.1"/>
    <property type="molecule type" value="Genomic_DNA"/>
</dbReference>
<organism evidence="1 2">
    <name type="scientific">Rhodovulum sulfidophilum</name>
    <name type="common">Rhodobacter sulfidophilus</name>
    <dbReference type="NCBI Taxonomy" id="35806"/>
    <lineage>
        <taxon>Bacteria</taxon>
        <taxon>Pseudomonadati</taxon>
        <taxon>Pseudomonadota</taxon>
        <taxon>Alphaproteobacteria</taxon>
        <taxon>Rhodobacterales</taxon>
        <taxon>Paracoccaceae</taxon>
        <taxon>Rhodovulum</taxon>
    </lineage>
</organism>
<gene>
    <name evidence="1" type="primary">fbaA</name>
    <name evidence="1" type="ORF">NHU_00611</name>
</gene>
<dbReference type="Proteomes" id="UP000064912">
    <property type="component" value="Chromosome"/>
</dbReference>
<accession>A0A0D6AYT7</accession>
<dbReference type="KEGG" id="rsu:NHU_00611"/>
<reference evidence="1 2" key="1">
    <citation type="submission" date="2015-02" db="EMBL/GenBank/DDBJ databases">
        <title>Genome sequene of Rhodovulum sulfidophilum DSM 2351.</title>
        <authorList>
            <person name="Nagao N."/>
        </authorList>
    </citation>
    <scope>NUCLEOTIDE SEQUENCE [LARGE SCALE GENOMIC DNA]</scope>
    <source>
        <strain evidence="1 2">DSM 2351</strain>
    </source>
</reference>
<dbReference type="AlphaFoldDB" id="A0A0D6AYT7"/>
<protein>
    <submittedName>
        <fullName evidence="1">Fructose-bisphosphate aldolase, class II</fullName>
    </submittedName>
</protein>